<proteinExistence type="predicted"/>
<protein>
    <submittedName>
        <fullName evidence="1">Uncharacterized protein</fullName>
    </submittedName>
</protein>
<reference evidence="1 2" key="1">
    <citation type="submission" date="2019-06" db="EMBL/GenBank/DDBJ databases">
        <title>Genomics analysis of Aphanomyces spp. identifies a new class of oomycete effector associated with host adaptation.</title>
        <authorList>
            <person name="Gaulin E."/>
        </authorList>
    </citation>
    <scope>NUCLEOTIDE SEQUENCE [LARGE SCALE GENOMIC DNA]</scope>
    <source>
        <strain evidence="1 2">E</strain>
    </source>
</reference>
<evidence type="ECO:0000313" key="1">
    <source>
        <dbReference type="EMBL" id="KAF0755414.1"/>
    </source>
</evidence>
<name>A0A6A5ALP7_APHAT</name>
<sequence length="180" mass="19225">MTSTPFPPTLTCLHPPGKPIAAMMQAIANDETASYVAIDCMRSIAWELYEAWACSLGEVDPRVSVAFLPSPDIAHASPYPPGEYTDEILREAASIVHHMALLRINDFVNGMPMLPGPLQHPPAVVNLHHATIAVSSIPRALANPGPNFPVINALHGGVYICTVTHEFGSGLLSSTCMSFA</sequence>
<gene>
    <name evidence="1" type="ORF">AaE_004980</name>
</gene>
<dbReference type="EMBL" id="VJMI01010568">
    <property type="protein sequence ID" value="KAF0755414.1"/>
    <property type="molecule type" value="Genomic_DNA"/>
</dbReference>
<accession>A0A6A5ALP7</accession>
<comment type="caution">
    <text evidence="1">The sequence shown here is derived from an EMBL/GenBank/DDBJ whole genome shotgun (WGS) entry which is preliminary data.</text>
</comment>
<dbReference type="AlphaFoldDB" id="A0A6A5ALP7"/>
<dbReference type="Proteomes" id="UP000469452">
    <property type="component" value="Unassembled WGS sequence"/>
</dbReference>
<organism evidence="1 2">
    <name type="scientific">Aphanomyces astaci</name>
    <name type="common">Crayfish plague agent</name>
    <dbReference type="NCBI Taxonomy" id="112090"/>
    <lineage>
        <taxon>Eukaryota</taxon>
        <taxon>Sar</taxon>
        <taxon>Stramenopiles</taxon>
        <taxon>Oomycota</taxon>
        <taxon>Saprolegniomycetes</taxon>
        <taxon>Saprolegniales</taxon>
        <taxon>Verrucalvaceae</taxon>
        <taxon>Aphanomyces</taxon>
    </lineage>
</organism>
<evidence type="ECO:0000313" key="2">
    <source>
        <dbReference type="Proteomes" id="UP000469452"/>
    </source>
</evidence>